<evidence type="ECO:0000256" key="3">
    <source>
        <dbReference type="ARBA" id="ARBA00022912"/>
    </source>
</evidence>
<dbReference type="GO" id="GO:0004722">
    <property type="term" value="F:protein serine/threonine phosphatase activity"/>
    <property type="evidence" value="ECO:0007669"/>
    <property type="project" value="UniProtKB-EC"/>
</dbReference>
<keyword evidence="2 5" id="KW-0378">Hydrolase</keyword>
<reference evidence="7 8" key="1">
    <citation type="submission" date="2024-03" db="EMBL/GenBank/DDBJ databases">
        <title>The Acrasis kona genome and developmental transcriptomes reveal deep origins of eukaryotic multicellular pathways.</title>
        <authorList>
            <person name="Sheikh S."/>
            <person name="Fu C.-J."/>
            <person name="Brown M.W."/>
            <person name="Baldauf S.L."/>
        </authorList>
    </citation>
    <scope>NUCLEOTIDE SEQUENCE [LARGE SCALE GENOMIC DNA]</scope>
    <source>
        <strain evidence="7 8">ATCC MYA-3509</strain>
    </source>
</reference>
<dbReference type="CDD" id="cd07415">
    <property type="entry name" value="MPP_PP2A_PP4_PP6"/>
    <property type="match status" value="1"/>
</dbReference>
<dbReference type="Proteomes" id="UP001431209">
    <property type="component" value="Unassembled WGS sequence"/>
</dbReference>
<name>A0AAW2YZ10_9EUKA</name>
<dbReference type="InterPro" id="IPR029052">
    <property type="entry name" value="Metallo-depent_PP-like"/>
</dbReference>
<keyword evidence="1" id="KW-0479">Metal-binding</keyword>
<dbReference type="Pfam" id="PF00149">
    <property type="entry name" value="Metallophos"/>
    <property type="match status" value="1"/>
</dbReference>
<organism evidence="7 8">
    <name type="scientific">Acrasis kona</name>
    <dbReference type="NCBI Taxonomy" id="1008807"/>
    <lineage>
        <taxon>Eukaryota</taxon>
        <taxon>Discoba</taxon>
        <taxon>Heterolobosea</taxon>
        <taxon>Tetramitia</taxon>
        <taxon>Eutetramitia</taxon>
        <taxon>Acrasidae</taxon>
        <taxon>Acrasis</taxon>
    </lineage>
</organism>
<dbReference type="SMART" id="SM00156">
    <property type="entry name" value="PP2Ac"/>
    <property type="match status" value="1"/>
</dbReference>
<evidence type="ECO:0000256" key="1">
    <source>
        <dbReference type="ARBA" id="ARBA00022723"/>
    </source>
</evidence>
<keyword evidence="8" id="KW-1185">Reference proteome</keyword>
<evidence type="ECO:0000256" key="5">
    <source>
        <dbReference type="RuleBase" id="RU004273"/>
    </source>
</evidence>
<evidence type="ECO:0000256" key="2">
    <source>
        <dbReference type="ARBA" id="ARBA00022801"/>
    </source>
</evidence>
<accession>A0AAW2YZ10</accession>
<dbReference type="GO" id="GO:0046872">
    <property type="term" value="F:metal ion binding"/>
    <property type="evidence" value="ECO:0007669"/>
    <property type="project" value="UniProtKB-KW"/>
</dbReference>
<comment type="catalytic activity">
    <reaction evidence="5">
        <text>O-phospho-L-threonyl-[protein] + H2O = L-threonyl-[protein] + phosphate</text>
        <dbReference type="Rhea" id="RHEA:47004"/>
        <dbReference type="Rhea" id="RHEA-COMP:11060"/>
        <dbReference type="Rhea" id="RHEA-COMP:11605"/>
        <dbReference type="ChEBI" id="CHEBI:15377"/>
        <dbReference type="ChEBI" id="CHEBI:30013"/>
        <dbReference type="ChEBI" id="CHEBI:43474"/>
        <dbReference type="ChEBI" id="CHEBI:61977"/>
        <dbReference type="EC" id="3.1.3.16"/>
    </reaction>
</comment>
<dbReference type="InterPro" id="IPR006186">
    <property type="entry name" value="Ser/Thr-sp_prot-phosphatase"/>
</dbReference>
<evidence type="ECO:0000313" key="7">
    <source>
        <dbReference type="EMBL" id="KAL0481537.1"/>
    </source>
</evidence>
<dbReference type="PANTHER" id="PTHR45619">
    <property type="entry name" value="SERINE/THREONINE-PROTEIN PHOSPHATASE PP2A-RELATED"/>
    <property type="match status" value="1"/>
</dbReference>
<dbReference type="InterPro" id="IPR047129">
    <property type="entry name" value="PPA2-like"/>
</dbReference>
<dbReference type="AlphaFoldDB" id="A0AAW2YZ10"/>
<evidence type="ECO:0000259" key="6">
    <source>
        <dbReference type="PROSITE" id="PS00125"/>
    </source>
</evidence>
<dbReference type="Gene3D" id="3.60.21.10">
    <property type="match status" value="1"/>
</dbReference>
<dbReference type="FunFam" id="3.60.21.10:FF:000005">
    <property type="entry name" value="Serine/threonine-protein phosphatase"/>
    <property type="match status" value="1"/>
</dbReference>
<evidence type="ECO:0000256" key="4">
    <source>
        <dbReference type="ARBA" id="ARBA00023211"/>
    </source>
</evidence>
<protein>
    <recommendedName>
        <fullName evidence="5">Serine/threonine-protein phosphatase</fullName>
        <ecNumber evidence="5">3.1.3.16</ecNumber>
    </recommendedName>
</protein>
<evidence type="ECO:0000313" key="8">
    <source>
        <dbReference type="Proteomes" id="UP001431209"/>
    </source>
</evidence>
<keyword evidence="4" id="KW-0464">Manganese</keyword>
<dbReference type="EMBL" id="JAOPGA020000769">
    <property type="protein sequence ID" value="KAL0481537.1"/>
    <property type="molecule type" value="Genomic_DNA"/>
</dbReference>
<gene>
    <name evidence="7" type="ORF">AKO1_012328</name>
</gene>
<feature type="domain" description="Serine/threonine specific protein phosphatases" evidence="6">
    <location>
        <begin position="107"/>
        <end position="112"/>
    </location>
</feature>
<dbReference type="SUPFAM" id="SSF56300">
    <property type="entry name" value="Metallo-dependent phosphatases"/>
    <property type="match status" value="1"/>
</dbReference>
<proteinExistence type="inferred from homology"/>
<dbReference type="PRINTS" id="PR00114">
    <property type="entry name" value="STPHPHTASE"/>
</dbReference>
<comment type="caution">
    <text evidence="7">The sequence shown here is derived from an EMBL/GenBank/DDBJ whole genome shotgun (WGS) entry which is preliminary data.</text>
</comment>
<comment type="similarity">
    <text evidence="5">Belongs to the PPP phosphatase family.</text>
</comment>
<sequence length="301" mass="34902">MNLDAWIEKVEKCTYLPEKELKKLCTFVKSILMEESNIQPVASPVTVCGDIHGQFHDLLELFKRGGELPDTQYVFMGDFVDRGHHSLETLTYLLLMKAKYPDRITLLRGNHESRQISMAYGFYDECNRKYGNSSPWKYCCEVFDCFNIAAIIDEKVLCVHGGLSPYVSTLDQIRTIDRKMEIPNEGVFCDLLWSDPDDVVDTFMKSNRGAGYIFGPRAVRDFNHNNSLDLVCRAHQLVMEGYKYHFPRQEIVTVWSAPNYCYRCGNLASILSFDDKLNREFKIFKEVPMDNMQPNMPLYFL</sequence>
<dbReference type="PROSITE" id="PS00125">
    <property type="entry name" value="SER_THR_PHOSPHATASE"/>
    <property type="match status" value="1"/>
</dbReference>
<dbReference type="InterPro" id="IPR004843">
    <property type="entry name" value="Calcineurin-like_PHP"/>
</dbReference>
<keyword evidence="3" id="KW-0904">Protein phosphatase</keyword>
<dbReference type="EC" id="3.1.3.16" evidence="5"/>